<evidence type="ECO:0000256" key="6">
    <source>
        <dbReference type="SAM" id="MobiDB-lite"/>
    </source>
</evidence>
<evidence type="ECO:0000313" key="9">
    <source>
        <dbReference type="Proteomes" id="UP000256779"/>
    </source>
</evidence>
<evidence type="ECO:0000256" key="1">
    <source>
        <dbReference type="ARBA" id="ARBA00004442"/>
    </source>
</evidence>
<feature type="region of interest" description="Disordered" evidence="6">
    <location>
        <begin position="396"/>
        <end position="433"/>
    </location>
</feature>
<keyword evidence="4" id="KW-0998">Cell outer membrane</keyword>
<dbReference type="SUPFAM" id="SSF103088">
    <property type="entry name" value="OmpA-like"/>
    <property type="match status" value="1"/>
</dbReference>
<dbReference type="InterPro" id="IPR006665">
    <property type="entry name" value="OmpA-like"/>
</dbReference>
<dbReference type="NCBIfam" id="TIGR03519">
    <property type="entry name" value="T9SS_PorP_fam"/>
    <property type="match status" value="1"/>
</dbReference>
<evidence type="ECO:0000256" key="2">
    <source>
        <dbReference type="ARBA" id="ARBA00022729"/>
    </source>
</evidence>
<keyword evidence="9" id="KW-1185">Reference proteome</keyword>
<dbReference type="InterPro" id="IPR028974">
    <property type="entry name" value="TSP_type-3_rpt"/>
</dbReference>
<dbReference type="InterPro" id="IPR006664">
    <property type="entry name" value="OMP_bac"/>
</dbReference>
<dbReference type="GO" id="GO:0007155">
    <property type="term" value="P:cell adhesion"/>
    <property type="evidence" value="ECO:0007669"/>
    <property type="project" value="InterPro"/>
</dbReference>
<dbReference type="CDD" id="cd07185">
    <property type="entry name" value="OmpA_C-like"/>
    <property type="match status" value="1"/>
</dbReference>
<evidence type="ECO:0000259" key="7">
    <source>
        <dbReference type="PROSITE" id="PS51123"/>
    </source>
</evidence>
<evidence type="ECO:0000256" key="3">
    <source>
        <dbReference type="ARBA" id="ARBA00023136"/>
    </source>
</evidence>
<feature type="compositionally biased region" description="Basic and acidic residues" evidence="6">
    <location>
        <begin position="423"/>
        <end position="433"/>
    </location>
</feature>
<dbReference type="AlphaFoldDB" id="A0A3D9L6G3"/>
<evidence type="ECO:0000256" key="4">
    <source>
        <dbReference type="ARBA" id="ARBA00023237"/>
    </source>
</evidence>
<comment type="caution">
    <text evidence="8">The sequence shown here is derived from an EMBL/GenBank/DDBJ whole genome shotgun (WGS) entry which is preliminary data.</text>
</comment>
<proteinExistence type="predicted"/>
<reference evidence="8 9" key="1">
    <citation type="submission" date="2018-07" db="EMBL/GenBank/DDBJ databases">
        <title>Genomic Encyclopedia of Type Strains, Phase IV (KMG-IV): sequencing the most valuable type-strain genomes for metagenomic binning, comparative biology and taxonomic classification.</title>
        <authorList>
            <person name="Goeker M."/>
        </authorList>
    </citation>
    <scope>NUCLEOTIDE SEQUENCE [LARGE SCALE GENOMIC DNA]</scope>
    <source>
        <strain evidence="8 9">DSM 4134</strain>
    </source>
</reference>
<feature type="compositionally biased region" description="Basic and acidic residues" evidence="6">
    <location>
        <begin position="403"/>
        <end position="413"/>
    </location>
</feature>
<dbReference type="Gene3D" id="4.10.1080.10">
    <property type="entry name" value="TSP type-3 repeat"/>
    <property type="match status" value="1"/>
</dbReference>
<accession>A0A3D9L6G3</accession>
<dbReference type="OrthoDB" id="978914at2"/>
<name>A0A3D9L6G3_MARFU</name>
<feature type="domain" description="OmpA-like" evidence="7">
    <location>
        <begin position="431"/>
        <end position="548"/>
    </location>
</feature>
<gene>
    <name evidence="8" type="ORF">C7460_103231</name>
</gene>
<evidence type="ECO:0000256" key="5">
    <source>
        <dbReference type="PROSITE-ProRule" id="PRU00473"/>
    </source>
</evidence>
<dbReference type="PANTHER" id="PTHR30329">
    <property type="entry name" value="STATOR ELEMENT OF FLAGELLAR MOTOR COMPLEX"/>
    <property type="match status" value="1"/>
</dbReference>
<dbReference type="GO" id="GO:0005509">
    <property type="term" value="F:calcium ion binding"/>
    <property type="evidence" value="ECO:0007669"/>
    <property type="project" value="InterPro"/>
</dbReference>
<dbReference type="EMBL" id="QREG01000003">
    <property type="protein sequence ID" value="REE01714.1"/>
    <property type="molecule type" value="Genomic_DNA"/>
</dbReference>
<dbReference type="Pfam" id="PF11751">
    <property type="entry name" value="PorP_SprF"/>
    <property type="match status" value="1"/>
</dbReference>
<dbReference type="InterPro" id="IPR003367">
    <property type="entry name" value="Thrombospondin_3-like_rpt"/>
</dbReference>
<comment type="subcellular location">
    <subcellularLocation>
        <location evidence="1">Cell outer membrane</location>
    </subcellularLocation>
</comment>
<dbReference type="InterPro" id="IPR050330">
    <property type="entry name" value="Bact_OuterMem_StrucFunc"/>
</dbReference>
<dbReference type="PANTHER" id="PTHR30329:SF21">
    <property type="entry name" value="LIPOPROTEIN YIAD-RELATED"/>
    <property type="match status" value="1"/>
</dbReference>
<dbReference type="RefSeq" id="WP_115866991.1">
    <property type="nucleotide sequence ID" value="NZ_QREG01000003.1"/>
</dbReference>
<dbReference type="SUPFAM" id="SSF103647">
    <property type="entry name" value="TSP type-3 repeat"/>
    <property type="match status" value="1"/>
</dbReference>
<organism evidence="8 9">
    <name type="scientific">Marinoscillum furvescens DSM 4134</name>
    <dbReference type="NCBI Taxonomy" id="1122208"/>
    <lineage>
        <taxon>Bacteria</taxon>
        <taxon>Pseudomonadati</taxon>
        <taxon>Bacteroidota</taxon>
        <taxon>Cytophagia</taxon>
        <taxon>Cytophagales</taxon>
        <taxon>Reichenbachiellaceae</taxon>
        <taxon>Marinoscillum</taxon>
    </lineage>
</organism>
<keyword evidence="2" id="KW-0732">Signal</keyword>
<dbReference type="InterPro" id="IPR019861">
    <property type="entry name" value="PorP/SprF_Bacteroidetes"/>
</dbReference>
<dbReference type="Pfam" id="PF00691">
    <property type="entry name" value="OmpA"/>
    <property type="match status" value="1"/>
</dbReference>
<evidence type="ECO:0000313" key="8">
    <source>
        <dbReference type="EMBL" id="REE01714.1"/>
    </source>
</evidence>
<protein>
    <submittedName>
        <fullName evidence="8">Type IX secretion system PorP/SprF family membrane protein</fullName>
    </submittedName>
</protein>
<dbReference type="InterPro" id="IPR036737">
    <property type="entry name" value="OmpA-like_sf"/>
</dbReference>
<dbReference type="PRINTS" id="PR01021">
    <property type="entry name" value="OMPADOMAIN"/>
</dbReference>
<sequence>MKSFQSIILVLVVLVFTGHVSLAQQQPQYTQFMYGRLLYNPAFAGVSGGLNARALGRWQWVGFEGAPNTQSFAVDSDIPGRNIGLGLSFSRDEIAITSATNLTLNYSYHIQAWGGKLAMGVSGSLNRLVVAYNDAYVVDDDRNFAQRTSSSNPNFGVGVFFDRPNFWVGFSAPGVLASEFTSNGETFYDETRHYFLTGGYRYQVNPTLRLEPNVLLKLVEDGAISTDFNVVAWMNDRVGAGLGFRPTESVNMLLQFKATESLGIGYAFDYIVDPELANVANASHEVLLSYRMPWAERDRDGDGVPDKKDDCPGEFGLAANGGCPVMDADGDGVPDVEDSCPNQAGSPALQGCPDQDGDGIKDSEDRCPTLAGAKANKGCPDSDGDGVVDIDDECPEVPGVEKGCPKPKEEKPEIVQPEQTQSEEPKQSAEEAKQELEAIKEVRFELATDNFTPESIEVLKQVETILKAQSNYDVVIIGHTDSSGSEAFNDQLSLDRAERVKTHLVSKGINAGRIRVEGKGESQPLVNNDTEVNRAKNRRVEFQLLIGE</sequence>
<dbReference type="Proteomes" id="UP000256779">
    <property type="component" value="Unassembled WGS sequence"/>
</dbReference>
<dbReference type="PROSITE" id="PS51123">
    <property type="entry name" value="OMPA_2"/>
    <property type="match status" value="1"/>
</dbReference>
<dbReference type="Pfam" id="PF02412">
    <property type="entry name" value="TSP_3"/>
    <property type="match status" value="4"/>
</dbReference>
<dbReference type="Gene3D" id="3.30.1330.60">
    <property type="entry name" value="OmpA-like domain"/>
    <property type="match status" value="1"/>
</dbReference>
<dbReference type="GO" id="GO:0009279">
    <property type="term" value="C:cell outer membrane"/>
    <property type="evidence" value="ECO:0007669"/>
    <property type="project" value="UniProtKB-SubCell"/>
</dbReference>
<keyword evidence="3 5" id="KW-0472">Membrane</keyword>